<keyword evidence="3" id="KW-1185">Reference proteome</keyword>
<dbReference type="PANTHER" id="PTHR47403:SF6">
    <property type="entry name" value="N-ACETYLTRANSFERASE DOMAIN-CONTAINING PROTEIN"/>
    <property type="match status" value="1"/>
</dbReference>
<dbReference type="PROSITE" id="PS51186">
    <property type="entry name" value="GNAT"/>
    <property type="match status" value="1"/>
</dbReference>
<evidence type="ECO:0000313" key="2">
    <source>
        <dbReference type="EMBL" id="CAH3128690.1"/>
    </source>
</evidence>
<dbReference type="InterPro" id="IPR000182">
    <property type="entry name" value="GNAT_dom"/>
</dbReference>
<protein>
    <recommendedName>
        <fullName evidence="1">N-acetyltransferase domain-containing protein</fullName>
    </recommendedName>
</protein>
<feature type="domain" description="N-acetyltransferase" evidence="1">
    <location>
        <begin position="4"/>
        <end position="142"/>
    </location>
</feature>
<dbReference type="InterPro" id="IPR056483">
    <property type="entry name" value="Hisat_C"/>
</dbReference>
<dbReference type="Pfam" id="PF24066">
    <property type="entry name" value="Hisat_C"/>
    <property type="match status" value="1"/>
</dbReference>
<evidence type="ECO:0000259" key="1">
    <source>
        <dbReference type="PROSITE" id="PS51186"/>
    </source>
</evidence>
<proteinExistence type="predicted"/>
<accession>A0ABN8P004</accession>
<dbReference type="PANTHER" id="PTHR47403">
    <property type="entry name" value="LOC100145250 PROTEIN"/>
    <property type="match status" value="1"/>
</dbReference>
<gene>
    <name evidence="2" type="ORF">PLOB_00033727</name>
</gene>
<dbReference type="Proteomes" id="UP001159405">
    <property type="component" value="Unassembled WGS sequence"/>
</dbReference>
<comment type="caution">
    <text evidence="2">The sequence shown here is derived from an EMBL/GenBank/DDBJ whole genome shotgun (WGS) entry which is preliminary data.</text>
</comment>
<reference evidence="2 3" key="1">
    <citation type="submission" date="2022-05" db="EMBL/GenBank/DDBJ databases">
        <authorList>
            <consortium name="Genoscope - CEA"/>
            <person name="William W."/>
        </authorList>
    </citation>
    <scope>NUCLEOTIDE SEQUENCE [LARGE SCALE GENOMIC DNA]</scope>
</reference>
<name>A0ABN8P004_9CNID</name>
<dbReference type="EMBL" id="CALNXK010000045">
    <property type="protein sequence ID" value="CAH3128690.1"/>
    <property type="molecule type" value="Genomic_DNA"/>
</dbReference>
<evidence type="ECO:0000313" key="3">
    <source>
        <dbReference type="Proteomes" id="UP001159405"/>
    </source>
</evidence>
<dbReference type="SUPFAM" id="SSF55729">
    <property type="entry name" value="Acyl-CoA N-acyltransferases (Nat)"/>
    <property type="match status" value="1"/>
</dbReference>
<dbReference type="InterPro" id="IPR016181">
    <property type="entry name" value="Acyl_CoA_acyltransferase"/>
</dbReference>
<organism evidence="2 3">
    <name type="scientific">Porites lobata</name>
    <dbReference type="NCBI Taxonomy" id="104759"/>
    <lineage>
        <taxon>Eukaryota</taxon>
        <taxon>Metazoa</taxon>
        <taxon>Cnidaria</taxon>
        <taxon>Anthozoa</taxon>
        <taxon>Hexacorallia</taxon>
        <taxon>Scleractinia</taxon>
        <taxon>Fungiina</taxon>
        <taxon>Poritidae</taxon>
        <taxon>Porites</taxon>
    </lineage>
</organism>
<dbReference type="Gene3D" id="3.40.630.30">
    <property type="match status" value="1"/>
</dbReference>
<sequence length="307" mass="35796">MESLTFRLARQDDFDEIVTLSEGIYEGHDYLPIKFHEWLQRDNLHIVLADSKKKLVGLSAYFVVDDGKTFVRRAARILPELRGQGLVRPLTEYLRKHARSHYPYVQRERFTTSFEHVSCIEQTKLLECDVLAYHVENRFFTRADIINENTPKIVPCSREFFCDVVLSSFVTKALFPKNVIIVNSCPFVPVRSNIDYMLQEGDEMFVEKCDNGVFPRSFSFGSLSPRVKFVHWLASVFTDDPALFEAHLLCQFRRAGQLIKSDFVFVSFQDKSLTPVGRRLLEEKLQLNVCEYYLNKTMKLFERDCTS</sequence>